<comment type="subcellular location">
    <subcellularLocation>
        <location evidence="1">Cell membrane</location>
        <topology evidence="1">Multi-pass membrane protein</topology>
    </subcellularLocation>
</comment>
<dbReference type="Proteomes" id="UP000069272">
    <property type="component" value="Chromosome 3L"/>
</dbReference>
<evidence type="ECO:0000313" key="11">
    <source>
        <dbReference type="Proteomes" id="UP000069272"/>
    </source>
</evidence>
<dbReference type="AlphaFoldDB" id="A0A182FCW1"/>
<keyword evidence="7" id="KW-0675">Receptor</keyword>
<evidence type="ECO:0000256" key="6">
    <source>
        <dbReference type="ARBA" id="ARBA00023136"/>
    </source>
</evidence>
<evidence type="ECO:0000256" key="5">
    <source>
        <dbReference type="ARBA" id="ARBA00022989"/>
    </source>
</evidence>
<dbReference type="Gene3D" id="1.10.287.70">
    <property type="match status" value="1"/>
</dbReference>
<dbReference type="GO" id="GO:0015276">
    <property type="term" value="F:ligand-gated monoatomic ion channel activity"/>
    <property type="evidence" value="ECO:0007669"/>
    <property type="project" value="InterPro"/>
</dbReference>
<keyword evidence="8" id="KW-0325">Glycoprotein</keyword>
<dbReference type="Gene3D" id="3.40.190.10">
    <property type="entry name" value="Periplasmic binding protein-like II"/>
    <property type="match status" value="1"/>
</dbReference>
<keyword evidence="11" id="KW-1185">Reference proteome</keyword>
<dbReference type="InterPro" id="IPR001320">
    <property type="entry name" value="Iontro_rcpt_C"/>
</dbReference>
<evidence type="ECO:0000256" key="8">
    <source>
        <dbReference type="ARBA" id="ARBA00023180"/>
    </source>
</evidence>
<reference evidence="10" key="2">
    <citation type="submission" date="2022-08" db="UniProtKB">
        <authorList>
            <consortium name="EnsemblMetazoa"/>
        </authorList>
    </citation>
    <scope>IDENTIFICATION</scope>
    <source>
        <strain evidence="10">STECLA/ALBI9_A</strain>
    </source>
</reference>
<feature type="domain" description="Ionotropic glutamate receptor C-terminal" evidence="9">
    <location>
        <begin position="340"/>
        <end position="490"/>
    </location>
</feature>
<sequence length="681" mass="77177">MGQSRLLVLVGILFLVTILLASQVDQRVAAIQDILPRLDGNTRQLLAFVGCWPSNVRYQLWRELNSGHHGTTHDPNRHLLVVLVDLGCPRATQLLQDAGHLLYYRLRWILVHSGAAGEPEGWPDCAKYRDTYLAHLPLLVSNEVYYFCTDPATGQVLVQQQYRLSSSSATAIETVGQWRQQSPTSREKEGFILEDRNRPMTSVRRKNFNQFELRASLVVLHNETLNHLEDYTNKHLDPLSRVTYQLTKAVAQQLNATVRYNVTNSWGYRNTSSGLYNGMIGELQSGRADLGGCALFFTQDRIPIIDYLSMSTSTRAKFVFRAPKLSFTDNVFALPFDRYVWYCTISFIVLSGVLLAVVLRVEQQLRPSDHSNDSSGTTLAPIHLSDTLLNSFGTTCQQGSFIEPKTAASRCLVLLCLVVLMFLYASYSANIVALIQSPSTKIRTVEDLLVSRMKTGAEDTVYNKYYFRHATDPVRKALYERKIRNKDGTENFVTLSHGIELMRQGLYALHVELGVCYRLISDTFQEEEKCGLQEVEYIKVIDPYYAVQKNTSFREPVRISLFQLREFGIQGREQAQLYTKKPRCSGGTSFIQVSIVDVWPALATLGWGYLLTIGMLIAEKLWSVGQRNLRSHHVCVVVSGNGLVQLPSQGILKIGLEGNSRNRYGHLDDEDYQQEHRKRVQ</sequence>
<name>A0A182FCW1_ANOAL</name>
<keyword evidence="5" id="KW-1133">Transmembrane helix</keyword>
<dbReference type="GO" id="GO:0050906">
    <property type="term" value="P:detection of stimulus involved in sensory perception"/>
    <property type="evidence" value="ECO:0007669"/>
    <property type="project" value="UniProtKB-ARBA"/>
</dbReference>
<evidence type="ECO:0000256" key="4">
    <source>
        <dbReference type="ARBA" id="ARBA00022692"/>
    </source>
</evidence>
<evidence type="ECO:0000256" key="3">
    <source>
        <dbReference type="ARBA" id="ARBA00022475"/>
    </source>
</evidence>
<dbReference type="SUPFAM" id="SSF53850">
    <property type="entry name" value="Periplasmic binding protein-like II"/>
    <property type="match status" value="1"/>
</dbReference>
<evidence type="ECO:0000256" key="7">
    <source>
        <dbReference type="ARBA" id="ARBA00023170"/>
    </source>
</evidence>
<dbReference type="VEuPathDB" id="VectorBase:AALB20_028374"/>
<dbReference type="InterPro" id="IPR052192">
    <property type="entry name" value="Insect_Ionotropic_Sensory_Rcpt"/>
</dbReference>
<keyword evidence="3" id="KW-1003">Cell membrane</keyword>
<reference evidence="10 11" key="1">
    <citation type="journal article" date="2017" name="G3 (Bethesda)">
        <title>The Physical Genome Mapping of Anopheles albimanus Corrected Scaffold Misassemblies and Identified Interarm Rearrangements in Genus Anopheles.</title>
        <authorList>
            <person name="Artemov G.N."/>
            <person name="Peery A.N."/>
            <person name="Jiang X."/>
            <person name="Tu Z."/>
            <person name="Stegniy V.N."/>
            <person name="Sharakhova M.V."/>
            <person name="Sharakhov I.V."/>
        </authorList>
    </citation>
    <scope>NUCLEOTIDE SEQUENCE [LARGE SCALE GENOMIC DNA]</scope>
    <source>
        <strain evidence="10 11">ALBI9_A</strain>
    </source>
</reference>
<evidence type="ECO:0000259" key="9">
    <source>
        <dbReference type="Pfam" id="PF00060"/>
    </source>
</evidence>
<dbReference type="PANTHER" id="PTHR42643">
    <property type="entry name" value="IONOTROPIC RECEPTOR 20A-RELATED"/>
    <property type="match status" value="1"/>
</dbReference>
<proteinExistence type="inferred from homology"/>
<dbReference type="Pfam" id="PF00060">
    <property type="entry name" value="Lig_chan"/>
    <property type="match status" value="1"/>
</dbReference>
<dbReference type="STRING" id="7167.A0A182FCW1"/>
<protein>
    <recommendedName>
        <fullName evidence="9">Ionotropic glutamate receptor C-terminal domain-containing protein</fullName>
    </recommendedName>
</protein>
<dbReference type="VEuPathDB" id="VectorBase:AALB004347"/>
<dbReference type="GO" id="GO:0005886">
    <property type="term" value="C:plasma membrane"/>
    <property type="evidence" value="ECO:0007669"/>
    <property type="project" value="UniProtKB-SubCell"/>
</dbReference>
<dbReference type="PANTHER" id="PTHR42643:SF33">
    <property type="entry name" value="GLUTAMATE RECEPTOR 2-LIKE PROTEIN"/>
    <property type="match status" value="1"/>
</dbReference>
<evidence type="ECO:0000256" key="2">
    <source>
        <dbReference type="ARBA" id="ARBA00008685"/>
    </source>
</evidence>
<comment type="similarity">
    <text evidence="2">Belongs to the glutamate-gated ion channel (TC 1.A.10.1) family.</text>
</comment>
<evidence type="ECO:0000313" key="10">
    <source>
        <dbReference type="EnsemblMetazoa" id="AALB004347-PA"/>
    </source>
</evidence>
<accession>A0A182FCW1</accession>
<keyword evidence="6" id="KW-0472">Membrane</keyword>
<organism evidence="10 11">
    <name type="scientific">Anopheles albimanus</name>
    <name type="common">New world malaria mosquito</name>
    <dbReference type="NCBI Taxonomy" id="7167"/>
    <lineage>
        <taxon>Eukaryota</taxon>
        <taxon>Metazoa</taxon>
        <taxon>Ecdysozoa</taxon>
        <taxon>Arthropoda</taxon>
        <taxon>Hexapoda</taxon>
        <taxon>Insecta</taxon>
        <taxon>Pterygota</taxon>
        <taxon>Neoptera</taxon>
        <taxon>Endopterygota</taxon>
        <taxon>Diptera</taxon>
        <taxon>Nematocera</taxon>
        <taxon>Culicoidea</taxon>
        <taxon>Culicidae</taxon>
        <taxon>Anophelinae</taxon>
        <taxon>Anopheles</taxon>
    </lineage>
</organism>
<evidence type="ECO:0000256" key="1">
    <source>
        <dbReference type="ARBA" id="ARBA00004651"/>
    </source>
</evidence>
<keyword evidence="4" id="KW-0812">Transmembrane</keyword>
<dbReference type="EnsemblMetazoa" id="AALB004347-RA">
    <property type="protein sequence ID" value="AALB004347-PA"/>
    <property type="gene ID" value="AALB004347"/>
</dbReference>